<dbReference type="PANTHER" id="PTHR48050">
    <property type="entry name" value="STEROL 3-BETA-GLUCOSYLTRANSFERASE"/>
    <property type="match status" value="1"/>
</dbReference>
<dbReference type="GO" id="GO:0008194">
    <property type="term" value="F:UDP-glycosyltransferase activity"/>
    <property type="evidence" value="ECO:0007669"/>
    <property type="project" value="InterPro"/>
</dbReference>
<dbReference type="GO" id="GO:0016758">
    <property type="term" value="F:hexosyltransferase activity"/>
    <property type="evidence" value="ECO:0007669"/>
    <property type="project" value="UniProtKB-ARBA"/>
</dbReference>
<dbReference type="OrthoDB" id="764352at2"/>
<dbReference type="InterPro" id="IPR002213">
    <property type="entry name" value="UDP_glucos_trans"/>
</dbReference>
<dbReference type="Proteomes" id="UP000239203">
    <property type="component" value="Unassembled WGS sequence"/>
</dbReference>
<keyword evidence="2" id="KW-0808">Transferase</keyword>
<dbReference type="Gene3D" id="3.40.50.2000">
    <property type="entry name" value="Glycogen Phosphorylase B"/>
    <property type="match status" value="2"/>
</dbReference>
<gene>
    <name evidence="2" type="ORF">CLV40_10591</name>
</gene>
<dbReference type="GO" id="GO:0017000">
    <property type="term" value="P:antibiotic biosynthetic process"/>
    <property type="evidence" value="ECO:0007669"/>
    <property type="project" value="UniProtKB-ARBA"/>
</dbReference>
<keyword evidence="3" id="KW-1185">Reference proteome</keyword>
<proteinExistence type="predicted"/>
<evidence type="ECO:0000259" key="1">
    <source>
        <dbReference type="Pfam" id="PF06722"/>
    </source>
</evidence>
<dbReference type="SUPFAM" id="SSF53756">
    <property type="entry name" value="UDP-Glycosyltransferase/glycogen phosphorylase"/>
    <property type="match status" value="1"/>
</dbReference>
<sequence length="392" mass="41711">MSRYLLVVPPLAGHVNPSLGLGQALVRAGHEVAWCGPELHLRPLLGAGATVFPTGSRLFRPQSDHGLAAVRSVWDRFIVPYARFSLPAVDKAIAEFRPDALVVDQHCPAGAIAAHRLGLPWATLACSTMDLGDPLAVLPRVHEWVLGRVRHIWDKAGMPADEYFDLRFSPHLVLATTSRELVGRDFPEHFRLVGPLLAERPDQPGFPAGWLRPDRRRVLVSTGTLADDVSARFLRAAVAALAPLGDRLQAVFVAPPAELPDLPEHLLAQARVPMLDLLPHLDLVVSHGGLNTVCESLAHGVPLVVAPIRHDQPINANQVEHAGAGLRIGFARAGAADIRAAVTTVLGDPGFRVAAARVAESFARAGGTGAAVAALARLTESPVTTGPSRSTS</sequence>
<reference evidence="2 3" key="1">
    <citation type="submission" date="2018-02" db="EMBL/GenBank/DDBJ databases">
        <title>Genomic Encyclopedia of Archaeal and Bacterial Type Strains, Phase II (KMG-II): from individual species to whole genera.</title>
        <authorList>
            <person name="Goeker M."/>
        </authorList>
    </citation>
    <scope>NUCLEOTIDE SEQUENCE [LARGE SCALE GENOMIC DNA]</scope>
    <source>
        <strain evidence="2 3">YU 961-1</strain>
    </source>
</reference>
<evidence type="ECO:0000313" key="3">
    <source>
        <dbReference type="Proteomes" id="UP000239203"/>
    </source>
</evidence>
<dbReference type="AlphaFoldDB" id="A0A2S6GSY5"/>
<dbReference type="InterPro" id="IPR050426">
    <property type="entry name" value="Glycosyltransferase_28"/>
</dbReference>
<accession>A0A2S6GSY5</accession>
<protein>
    <submittedName>
        <fullName evidence="2">MGT family glycosyltransferase</fullName>
    </submittedName>
</protein>
<evidence type="ECO:0000313" key="2">
    <source>
        <dbReference type="EMBL" id="PPK68368.1"/>
    </source>
</evidence>
<name>A0A2S6GSY5_9PSEU</name>
<dbReference type="InterPro" id="IPR010610">
    <property type="entry name" value="EryCIII-like_C"/>
</dbReference>
<dbReference type="CDD" id="cd03784">
    <property type="entry name" value="GT1_Gtf-like"/>
    <property type="match status" value="1"/>
</dbReference>
<feature type="domain" description="Erythromycin biosynthesis protein CIII-like C-terminal" evidence="1">
    <location>
        <begin position="259"/>
        <end position="363"/>
    </location>
</feature>
<dbReference type="Pfam" id="PF06722">
    <property type="entry name" value="EryCIII-like_C"/>
    <property type="match status" value="1"/>
</dbReference>
<dbReference type="RefSeq" id="WP_104478856.1">
    <property type="nucleotide sequence ID" value="NZ_CP154825.1"/>
</dbReference>
<comment type="caution">
    <text evidence="2">The sequence shown here is derived from an EMBL/GenBank/DDBJ whole genome shotgun (WGS) entry which is preliminary data.</text>
</comment>
<dbReference type="PANTHER" id="PTHR48050:SF13">
    <property type="entry name" value="STEROL 3-BETA-GLUCOSYLTRANSFERASE UGT80A2"/>
    <property type="match status" value="1"/>
</dbReference>
<dbReference type="EMBL" id="PTIX01000005">
    <property type="protein sequence ID" value="PPK68368.1"/>
    <property type="molecule type" value="Genomic_DNA"/>
</dbReference>
<organism evidence="2 3">
    <name type="scientific">Actinokineospora auranticolor</name>
    <dbReference type="NCBI Taxonomy" id="155976"/>
    <lineage>
        <taxon>Bacteria</taxon>
        <taxon>Bacillati</taxon>
        <taxon>Actinomycetota</taxon>
        <taxon>Actinomycetes</taxon>
        <taxon>Pseudonocardiales</taxon>
        <taxon>Pseudonocardiaceae</taxon>
        <taxon>Actinokineospora</taxon>
    </lineage>
</organism>